<reference evidence="6" key="1">
    <citation type="submission" date="2019-10" db="EMBL/GenBank/DDBJ databases">
        <authorList>
            <consortium name="DOE Joint Genome Institute"/>
            <person name="Kuo A."/>
            <person name="Miyauchi S."/>
            <person name="Kiss E."/>
            <person name="Drula E."/>
            <person name="Kohler A."/>
            <person name="Sanchez-Garcia M."/>
            <person name="Andreopoulos B."/>
            <person name="Barry K.W."/>
            <person name="Bonito G."/>
            <person name="Buee M."/>
            <person name="Carver A."/>
            <person name="Chen C."/>
            <person name="Cichocki N."/>
            <person name="Clum A."/>
            <person name="Culley D."/>
            <person name="Crous P.W."/>
            <person name="Fauchery L."/>
            <person name="Girlanda M."/>
            <person name="Hayes R."/>
            <person name="Keri Z."/>
            <person name="LaButti K."/>
            <person name="Lipzen A."/>
            <person name="Lombard V."/>
            <person name="Magnuson J."/>
            <person name="Maillard F."/>
            <person name="Morin E."/>
            <person name="Murat C."/>
            <person name="Nolan M."/>
            <person name="Ohm R."/>
            <person name="Pangilinan J."/>
            <person name="Pereira M."/>
            <person name="Perotto S."/>
            <person name="Peter M."/>
            <person name="Riley R."/>
            <person name="Sitrit Y."/>
            <person name="Stielow B."/>
            <person name="Szollosi G."/>
            <person name="Zifcakova L."/>
            <person name="Stursova M."/>
            <person name="Spatafora J.W."/>
            <person name="Tedersoo L."/>
            <person name="Vaario L.-M."/>
            <person name="Yamada A."/>
            <person name="Yan M."/>
            <person name="Wang P."/>
            <person name="Xu J."/>
            <person name="Bruns T."/>
            <person name="Baldrian P."/>
            <person name="Vilgalys R."/>
            <person name="Henrissat B."/>
            <person name="Grigoriev I.V."/>
            <person name="Hibbett D."/>
            <person name="Nagy L.G."/>
            <person name="Martin F.M."/>
        </authorList>
    </citation>
    <scope>NUCLEOTIDE SEQUENCE</scope>
    <source>
        <strain evidence="6">BED1</strain>
    </source>
</reference>
<evidence type="ECO:0000259" key="5">
    <source>
        <dbReference type="PROSITE" id="PS51747"/>
    </source>
</evidence>
<feature type="compositionally biased region" description="Pro residues" evidence="3">
    <location>
        <begin position="221"/>
        <end position="233"/>
    </location>
</feature>
<accession>A0AAD4BYD2</accession>
<dbReference type="GO" id="GO:0002100">
    <property type="term" value="P:tRNA wobble adenosine to inosine editing"/>
    <property type="evidence" value="ECO:0007669"/>
    <property type="project" value="InterPro"/>
</dbReference>
<dbReference type="InterPro" id="IPR002125">
    <property type="entry name" value="CMP_dCMP_dom"/>
</dbReference>
<dbReference type="SUPFAM" id="SSF82199">
    <property type="entry name" value="SET domain"/>
    <property type="match status" value="1"/>
</dbReference>
<organism evidence="6 7">
    <name type="scientific">Boletus edulis BED1</name>
    <dbReference type="NCBI Taxonomy" id="1328754"/>
    <lineage>
        <taxon>Eukaryota</taxon>
        <taxon>Fungi</taxon>
        <taxon>Dikarya</taxon>
        <taxon>Basidiomycota</taxon>
        <taxon>Agaricomycotina</taxon>
        <taxon>Agaricomycetes</taxon>
        <taxon>Agaricomycetidae</taxon>
        <taxon>Boletales</taxon>
        <taxon>Boletineae</taxon>
        <taxon>Boletaceae</taxon>
        <taxon>Boletoideae</taxon>
        <taxon>Boletus</taxon>
    </lineage>
</organism>
<dbReference type="SMART" id="SM00317">
    <property type="entry name" value="SET"/>
    <property type="match status" value="1"/>
</dbReference>
<dbReference type="InterPro" id="IPR016193">
    <property type="entry name" value="Cytidine_deaminase-like"/>
</dbReference>
<dbReference type="Gene3D" id="3.40.140.10">
    <property type="entry name" value="Cytidine Deaminase, domain 2"/>
    <property type="match status" value="1"/>
</dbReference>
<evidence type="ECO:0000256" key="2">
    <source>
        <dbReference type="ARBA" id="ARBA00038160"/>
    </source>
</evidence>
<keyword evidence="7" id="KW-1185">Reference proteome</keyword>
<dbReference type="PROSITE" id="PS51747">
    <property type="entry name" value="CYT_DCMP_DEAMINASES_2"/>
    <property type="match status" value="1"/>
</dbReference>
<gene>
    <name evidence="6" type="ORF">L210DRAFT_3643970</name>
</gene>
<dbReference type="InterPro" id="IPR046341">
    <property type="entry name" value="SET_dom_sf"/>
</dbReference>
<dbReference type="InterPro" id="IPR001214">
    <property type="entry name" value="SET_dom"/>
</dbReference>
<keyword evidence="1" id="KW-0819">tRNA processing</keyword>
<evidence type="ECO:0000256" key="1">
    <source>
        <dbReference type="ARBA" id="ARBA00022694"/>
    </source>
</evidence>
<evidence type="ECO:0000313" key="6">
    <source>
        <dbReference type="EMBL" id="KAF8443092.1"/>
    </source>
</evidence>
<dbReference type="CDD" id="cd10540">
    <property type="entry name" value="SET_SpSet7-like"/>
    <property type="match status" value="1"/>
</dbReference>
<feature type="domain" description="CMP/dCMP-type deaminase" evidence="5">
    <location>
        <begin position="290"/>
        <end position="411"/>
    </location>
</feature>
<proteinExistence type="inferred from homology"/>
<dbReference type="EMBL" id="WHUW01000008">
    <property type="protein sequence ID" value="KAF8443092.1"/>
    <property type="molecule type" value="Genomic_DNA"/>
</dbReference>
<dbReference type="PANTHER" id="PTHR11079">
    <property type="entry name" value="CYTOSINE DEAMINASE FAMILY MEMBER"/>
    <property type="match status" value="1"/>
</dbReference>
<feature type="region of interest" description="Disordered" evidence="3">
    <location>
        <begin position="221"/>
        <end position="240"/>
    </location>
</feature>
<dbReference type="Gene3D" id="2.170.270.10">
    <property type="entry name" value="SET domain"/>
    <property type="match status" value="1"/>
</dbReference>
<dbReference type="GO" id="GO:0046872">
    <property type="term" value="F:metal ion binding"/>
    <property type="evidence" value="ECO:0007669"/>
    <property type="project" value="UniProtKB-KW"/>
</dbReference>
<dbReference type="Pfam" id="PF00383">
    <property type="entry name" value="dCMP_cyt_deam_1"/>
    <property type="match status" value="1"/>
</dbReference>
<protein>
    <submittedName>
        <fullName evidence="6">Cytidine deaminase-like protein</fullName>
    </submittedName>
</protein>
<dbReference type="AlphaFoldDB" id="A0AAD4BYD2"/>
<feature type="domain" description="SET" evidence="4">
    <location>
        <begin position="37"/>
        <end position="142"/>
    </location>
</feature>
<dbReference type="GO" id="GO:0005737">
    <property type="term" value="C:cytoplasm"/>
    <property type="evidence" value="ECO:0007669"/>
    <property type="project" value="TreeGrafter"/>
</dbReference>
<evidence type="ECO:0000256" key="3">
    <source>
        <dbReference type="SAM" id="MobiDB-lite"/>
    </source>
</evidence>
<reference evidence="6" key="2">
    <citation type="journal article" date="2020" name="Nat. Commun.">
        <title>Large-scale genome sequencing of mycorrhizal fungi provides insights into the early evolution of symbiotic traits.</title>
        <authorList>
            <person name="Miyauchi S."/>
            <person name="Kiss E."/>
            <person name="Kuo A."/>
            <person name="Drula E."/>
            <person name="Kohler A."/>
            <person name="Sanchez-Garcia M."/>
            <person name="Morin E."/>
            <person name="Andreopoulos B."/>
            <person name="Barry K.W."/>
            <person name="Bonito G."/>
            <person name="Buee M."/>
            <person name="Carver A."/>
            <person name="Chen C."/>
            <person name="Cichocki N."/>
            <person name="Clum A."/>
            <person name="Culley D."/>
            <person name="Crous P.W."/>
            <person name="Fauchery L."/>
            <person name="Girlanda M."/>
            <person name="Hayes R.D."/>
            <person name="Keri Z."/>
            <person name="LaButti K."/>
            <person name="Lipzen A."/>
            <person name="Lombard V."/>
            <person name="Magnuson J."/>
            <person name="Maillard F."/>
            <person name="Murat C."/>
            <person name="Nolan M."/>
            <person name="Ohm R.A."/>
            <person name="Pangilinan J."/>
            <person name="Pereira M.F."/>
            <person name="Perotto S."/>
            <person name="Peter M."/>
            <person name="Pfister S."/>
            <person name="Riley R."/>
            <person name="Sitrit Y."/>
            <person name="Stielow J.B."/>
            <person name="Szollosi G."/>
            <person name="Zifcakova L."/>
            <person name="Stursova M."/>
            <person name="Spatafora J.W."/>
            <person name="Tedersoo L."/>
            <person name="Vaario L.M."/>
            <person name="Yamada A."/>
            <person name="Yan M."/>
            <person name="Wang P."/>
            <person name="Xu J."/>
            <person name="Bruns T."/>
            <person name="Baldrian P."/>
            <person name="Vilgalys R."/>
            <person name="Dunand C."/>
            <person name="Henrissat B."/>
            <person name="Grigoriev I.V."/>
            <person name="Hibbett D."/>
            <person name="Nagy L.G."/>
            <person name="Martin F.M."/>
        </authorList>
    </citation>
    <scope>NUCLEOTIDE SEQUENCE</scope>
    <source>
        <strain evidence="6">BED1</strain>
    </source>
</reference>
<dbReference type="SUPFAM" id="SSF53927">
    <property type="entry name" value="Cytidine deaminase-like"/>
    <property type="match status" value="1"/>
</dbReference>
<evidence type="ECO:0000313" key="7">
    <source>
        <dbReference type="Proteomes" id="UP001194468"/>
    </source>
</evidence>
<comment type="similarity">
    <text evidence="2">Belongs to the cytidine and deoxycytidylate deaminase family. ADAT3 subfamily.</text>
</comment>
<name>A0AAD4BYD2_BOLED</name>
<dbReference type="PANTHER" id="PTHR11079:SF156">
    <property type="entry name" value="INACTIVE TRNA-SPECIFIC ADENOSINE DEAMINASE-LIKE PROTEIN 3-RELATED"/>
    <property type="match status" value="1"/>
</dbReference>
<dbReference type="Pfam" id="PF00856">
    <property type="entry name" value="SET"/>
    <property type="match status" value="1"/>
</dbReference>
<dbReference type="CDD" id="cd01285">
    <property type="entry name" value="nucleoside_deaminase"/>
    <property type="match status" value="1"/>
</dbReference>
<dbReference type="GO" id="GO:0005634">
    <property type="term" value="C:nucleus"/>
    <property type="evidence" value="ECO:0007669"/>
    <property type="project" value="TreeGrafter"/>
</dbReference>
<dbReference type="Proteomes" id="UP001194468">
    <property type="component" value="Unassembled WGS sequence"/>
</dbReference>
<dbReference type="GO" id="GO:0052717">
    <property type="term" value="F:tRNA-specific adenosine-34 deaminase activity"/>
    <property type="evidence" value="ECO:0007669"/>
    <property type="project" value="UniProtKB-EC"/>
</dbReference>
<evidence type="ECO:0000259" key="4">
    <source>
        <dbReference type="PROSITE" id="PS50280"/>
    </source>
</evidence>
<comment type="caution">
    <text evidence="6">The sequence shown here is derived from an EMBL/GenBank/DDBJ whole genome shotgun (WGS) entry which is preliminary data.</text>
</comment>
<dbReference type="PROSITE" id="PS50280">
    <property type="entry name" value="SET"/>
    <property type="match status" value="1"/>
</dbReference>
<sequence>MTGLPSTATTTWVLNPTRCHLKTIQGKGRGVFGTIRSQFTLTYSSSSFSATQTIPARTVIETSPVLLFSKQEYDDHGRHTLLDHYTFNSRDGRMALALGLGSLFNHAENPNVSFSVDIVQERIVYTSTRAIQPDEELCIFYGHQLWFDPVDEDDLPFTWKKLGLDKEEEQLDDVELVQGWVVDIPDPTYIATMLKWLKQAGLDKDALSHLKRIRRQAASLHPPPRYVPRPPTSPTGLPIPRYPARTPTSLALKNTYWPTVLCPRRKWEPEPWTTARVRWASAAVHRLKRAHTDAAIAQNGELPVVAHVPIPHPDPTQLSRPFFAYDTRTSANHPLRHAALDVIRQIADDRAAQPPPSGDEAVKNGVQYLLTGLSLFITHEPCVMCTMALLHSRVKEVFYLVPMPRTGGCGGLTCIPSLKGVNHRFSIGVWKEDPGDSDWPDPLDPTIDV</sequence>